<evidence type="ECO:0000256" key="1">
    <source>
        <dbReference type="SAM" id="MobiDB-lite"/>
    </source>
</evidence>
<evidence type="ECO:0000313" key="2">
    <source>
        <dbReference type="EMBL" id="PKI70069.1"/>
    </source>
</evidence>
<name>A0A2I0KNQ6_PUNGR</name>
<feature type="compositionally biased region" description="Basic and acidic residues" evidence="1">
    <location>
        <begin position="46"/>
        <end position="58"/>
    </location>
</feature>
<dbReference type="EMBL" id="PGOL01000475">
    <property type="protein sequence ID" value="PKI70069.1"/>
    <property type="molecule type" value="Genomic_DNA"/>
</dbReference>
<keyword evidence="3" id="KW-1185">Reference proteome</keyword>
<evidence type="ECO:0000313" key="3">
    <source>
        <dbReference type="Proteomes" id="UP000233551"/>
    </source>
</evidence>
<proteinExistence type="predicted"/>
<dbReference type="Proteomes" id="UP000233551">
    <property type="component" value="Unassembled WGS sequence"/>
</dbReference>
<accession>A0A2I0KNQ6</accession>
<feature type="region of interest" description="Disordered" evidence="1">
    <location>
        <begin position="43"/>
        <end position="66"/>
    </location>
</feature>
<gene>
    <name evidence="2" type="ORF">CRG98_009532</name>
</gene>
<comment type="caution">
    <text evidence="2">The sequence shown here is derived from an EMBL/GenBank/DDBJ whole genome shotgun (WGS) entry which is preliminary data.</text>
</comment>
<sequence>MASGDSFSRASVARPWEGGHSQAALHRRAHACPDETKFGCAQYGKMNRERERGNESHHGKGPGALKLGPVALPQLLHLVLALHGCLGRGRSRAAMGHGVDDLLPVGGLEVATAEQVPLVSIGIDQRQQGGGRSRVFAEEG</sequence>
<organism evidence="2 3">
    <name type="scientific">Punica granatum</name>
    <name type="common">Pomegranate</name>
    <dbReference type="NCBI Taxonomy" id="22663"/>
    <lineage>
        <taxon>Eukaryota</taxon>
        <taxon>Viridiplantae</taxon>
        <taxon>Streptophyta</taxon>
        <taxon>Embryophyta</taxon>
        <taxon>Tracheophyta</taxon>
        <taxon>Spermatophyta</taxon>
        <taxon>Magnoliopsida</taxon>
        <taxon>eudicotyledons</taxon>
        <taxon>Gunneridae</taxon>
        <taxon>Pentapetalae</taxon>
        <taxon>rosids</taxon>
        <taxon>malvids</taxon>
        <taxon>Myrtales</taxon>
        <taxon>Lythraceae</taxon>
        <taxon>Punica</taxon>
    </lineage>
</organism>
<dbReference type="AlphaFoldDB" id="A0A2I0KNQ6"/>
<reference evidence="2 3" key="1">
    <citation type="submission" date="2017-11" db="EMBL/GenBank/DDBJ databases">
        <title>De-novo sequencing of pomegranate (Punica granatum L.) genome.</title>
        <authorList>
            <person name="Akparov Z."/>
            <person name="Amiraslanov A."/>
            <person name="Hajiyeva S."/>
            <person name="Abbasov M."/>
            <person name="Kaur K."/>
            <person name="Hamwieh A."/>
            <person name="Solovyev V."/>
            <person name="Salamov A."/>
            <person name="Braich B."/>
            <person name="Kosarev P."/>
            <person name="Mahmoud A."/>
            <person name="Hajiyev E."/>
            <person name="Babayeva S."/>
            <person name="Izzatullayeva V."/>
            <person name="Mammadov A."/>
            <person name="Mammadov A."/>
            <person name="Sharifova S."/>
            <person name="Ojaghi J."/>
            <person name="Eynullazada K."/>
            <person name="Bayramov B."/>
            <person name="Abdulazimova A."/>
            <person name="Shahmuradov I."/>
        </authorList>
    </citation>
    <scope>NUCLEOTIDE SEQUENCE [LARGE SCALE GENOMIC DNA]</scope>
    <source>
        <strain evidence="3">cv. AG2017</strain>
        <tissue evidence="2">Leaf</tissue>
    </source>
</reference>
<protein>
    <submittedName>
        <fullName evidence="2">Uncharacterized protein</fullName>
    </submittedName>
</protein>